<dbReference type="PANTHER" id="PTHR42647">
    <property type="entry name" value="SBP (S-RIBONUCLEASE BINDING PROTEIN) FAMILY PROTEIN"/>
    <property type="match status" value="1"/>
</dbReference>
<evidence type="ECO:0000259" key="7">
    <source>
        <dbReference type="PROSITE" id="PS50089"/>
    </source>
</evidence>
<gene>
    <name evidence="8" type="ORF">HID58_028087</name>
</gene>
<evidence type="ECO:0000313" key="9">
    <source>
        <dbReference type="Proteomes" id="UP000824890"/>
    </source>
</evidence>
<evidence type="ECO:0000256" key="4">
    <source>
        <dbReference type="PROSITE-ProRule" id="PRU00175"/>
    </source>
</evidence>
<keyword evidence="9" id="KW-1185">Reference proteome</keyword>
<reference evidence="8 9" key="1">
    <citation type="submission" date="2021-05" db="EMBL/GenBank/DDBJ databases">
        <title>Genome Assembly of Synthetic Allotetraploid Brassica napus Reveals Homoeologous Exchanges between Subgenomes.</title>
        <authorList>
            <person name="Davis J.T."/>
        </authorList>
    </citation>
    <scope>NUCLEOTIDE SEQUENCE [LARGE SCALE GENOMIC DNA]</scope>
    <source>
        <strain evidence="9">cv. Da-Ae</strain>
        <tissue evidence="8">Seedling</tissue>
    </source>
</reference>
<keyword evidence="5" id="KW-0175">Coiled coil</keyword>
<comment type="caution">
    <text evidence="8">The sequence shown here is derived from an EMBL/GenBank/DDBJ whole genome shotgun (WGS) entry which is preliminary data.</text>
</comment>
<protein>
    <recommendedName>
        <fullName evidence="7">RING-type domain-containing protein</fullName>
    </recommendedName>
</protein>
<evidence type="ECO:0000256" key="5">
    <source>
        <dbReference type="SAM" id="Coils"/>
    </source>
</evidence>
<keyword evidence="2 4" id="KW-0863">Zinc-finger</keyword>
<dbReference type="Gene3D" id="3.30.40.10">
    <property type="entry name" value="Zinc/RING finger domain, C3HC4 (zinc finger)"/>
    <property type="match status" value="1"/>
</dbReference>
<evidence type="ECO:0000256" key="1">
    <source>
        <dbReference type="ARBA" id="ARBA00022723"/>
    </source>
</evidence>
<evidence type="ECO:0000256" key="3">
    <source>
        <dbReference type="ARBA" id="ARBA00022833"/>
    </source>
</evidence>
<dbReference type="Pfam" id="PF13920">
    <property type="entry name" value="zf-C3HC4_3"/>
    <property type="match status" value="1"/>
</dbReference>
<dbReference type="PANTHER" id="PTHR42647:SF12">
    <property type="entry name" value="BOI-RELATED E3 UBIQUITIN-PROTEIN LIGASE 2-RELATED"/>
    <property type="match status" value="1"/>
</dbReference>
<evidence type="ECO:0000256" key="2">
    <source>
        <dbReference type="ARBA" id="ARBA00022771"/>
    </source>
</evidence>
<sequence>MVGSFRFGLFFQRKIKIRNKIKKQRLSLSLSLFTHIKTANQKNETHAFLVSSPFLKLLLRIIIIIDPLSLSMAVDAHHLLLSTPQLFSNRELMMHNNNDNATMEPTTNGGFCTNGYGVVSPFSATDDSPPPPLLHHMYGASCTADSFANYYADGANLQTRKRSRDSRSDYYPHHQSTVSPSYVAPYSFLGQDIDLSSHINQQQHDIDRFVSLHMERVKFEIQEKRKRQARTIVEAIEHGLAKRLRVKDEERERIGKINHALEERVKSLSIENQIWRDLAQSNEATANNLRANLEEVLAQVKDITGAGLANCDDDAQSCCGSSSGEETVRRTVVAKGRMCRSCGEEESCVLVLPCRHLCLCGVCGSSVHTCPICRSPKNASVHVNMSP</sequence>
<organism evidence="8 9">
    <name type="scientific">Brassica napus</name>
    <name type="common">Rape</name>
    <dbReference type="NCBI Taxonomy" id="3708"/>
    <lineage>
        <taxon>Eukaryota</taxon>
        <taxon>Viridiplantae</taxon>
        <taxon>Streptophyta</taxon>
        <taxon>Embryophyta</taxon>
        <taxon>Tracheophyta</taxon>
        <taxon>Spermatophyta</taxon>
        <taxon>Magnoliopsida</taxon>
        <taxon>eudicotyledons</taxon>
        <taxon>Gunneridae</taxon>
        <taxon>Pentapetalae</taxon>
        <taxon>rosids</taxon>
        <taxon>malvids</taxon>
        <taxon>Brassicales</taxon>
        <taxon>Brassicaceae</taxon>
        <taxon>Brassiceae</taxon>
        <taxon>Brassica</taxon>
    </lineage>
</organism>
<dbReference type="InterPro" id="IPR001841">
    <property type="entry name" value="Znf_RING"/>
</dbReference>
<evidence type="ECO:0000313" key="8">
    <source>
        <dbReference type="EMBL" id="KAH0920427.1"/>
    </source>
</evidence>
<feature type="domain" description="RING-type" evidence="7">
    <location>
        <begin position="339"/>
        <end position="374"/>
    </location>
</feature>
<feature type="region of interest" description="Disordered" evidence="6">
    <location>
        <begin position="158"/>
        <end position="177"/>
    </location>
</feature>
<dbReference type="PIRSF" id="PIRSF036836">
    <property type="entry name" value="RNase_bind_SBP1"/>
    <property type="match status" value="1"/>
</dbReference>
<evidence type="ECO:0000256" key="6">
    <source>
        <dbReference type="SAM" id="MobiDB-lite"/>
    </source>
</evidence>
<dbReference type="InterPro" id="IPR013083">
    <property type="entry name" value="Znf_RING/FYVE/PHD"/>
</dbReference>
<keyword evidence="3" id="KW-0862">Zinc</keyword>
<keyword evidence="1" id="KW-0479">Metal-binding</keyword>
<dbReference type="Proteomes" id="UP000824890">
    <property type="component" value="Unassembled WGS sequence"/>
</dbReference>
<dbReference type="EMBL" id="JAGKQM010000007">
    <property type="protein sequence ID" value="KAH0920427.1"/>
    <property type="molecule type" value="Genomic_DNA"/>
</dbReference>
<feature type="coiled-coil region" evidence="5">
    <location>
        <begin position="279"/>
        <end position="306"/>
    </location>
</feature>
<accession>A0ABQ8CTL3</accession>
<name>A0ABQ8CTL3_BRANA</name>
<dbReference type="PROSITE" id="PS50089">
    <property type="entry name" value="ZF_RING_2"/>
    <property type="match status" value="1"/>
</dbReference>
<proteinExistence type="predicted"/>
<dbReference type="CDD" id="cd16649">
    <property type="entry name" value="mRING-HC-C3HC5_CGRF1-like"/>
    <property type="match status" value="1"/>
</dbReference>